<name>A0A166XWJ4_METRR</name>
<dbReference type="OrthoDB" id="4939157at2759"/>
<dbReference type="Proteomes" id="UP000243498">
    <property type="component" value="Unassembled WGS sequence"/>
</dbReference>
<keyword evidence="3" id="KW-1185">Reference proteome</keyword>
<proteinExistence type="predicted"/>
<protein>
    <submittedName>
        <fullName evidence="2">Uncharacterized protein</fullName>
    </submittedName>
</protein>
<dbReference type="OMA" id="IKSAEYW"/>
<feature type="region of interest" description="Disordered" evidence="1">
    <location>
        <begin position="141"/>
        <end position="184"/>
    </location>
</feature>
<reference evidence="2 3" key="1">
    <citation type="journal article" date="2016" name="Genome Biol. Evol.">
        <title>Divergent and convergent evolution of fungal pathogenicity.</title>
        <authorList>
            <person name="Shang Y."/>
            <person name="Xiao G."/>
            <person name="Zheng P."/>
            <person name="Cen K."/>
            <person name="Zhan S."/>
            <person name="Wang C."/>
        </authorList>
    </citation>
    <scope>NUCLEOTIDE SEQUENCE [LARGE SCALE GENOMIC DNA]</scope>
    <source>
        <strain evidence="2 3">RCEF 4871</strain>
    </source>
</reference>
<sequence>MPCCVATLHYLGCQHSKLYKHRCTDGGCDLQSLCSLQHQKVLVSAKYKWSCEECVLERFDTEDDERFEAWVAKVDQLTDDKTLDTAQRDFMKQNLDQKSAFCESRLQQQRLKQIQEIKSAEYWVRDYASTIADIFYGQKNREDDRSDGQESPHVDHPKPDAGSGQNEQKEKPSDDKMGEKRTASAAITKSKLAKLAHLLTIKKPDLIVVRDATRTAPRKLAAQSMQNRARQPRGPVAAYKPATFAAVPRPTSFRRT</sequence>
<feature type="compositionally biased region" description="Basic and acidic residues" evidence="1">
    <location>
        <begin position="167"/>
        <end position="182"/>
    </location>
</feature>
<evidence type="ECO:0000313" key="2">
    <source>
        <dbReference type="EMBL" id="OAA36262.1"/>
    </source>
</evidence>
<feature type="region of interest" description="Disordered" evidence="1">
    <location>
        <begin position="219"/>
        <end position="238"/>
    </location>
</feature>
<dbReference type="AlphaFoldDB" id="A0A166XWJ4"/>
<evidence type="ECO:0000256" key="1">
    <source>
        <dbReference type="SAM" id="MobiDB-lite"/>
    </source>
</evidence>
<organism evidence="2 3">
    <name type="scientific">Metarhizium rileyi (strain RCEF 4871)</name>
    <name type="common">Nomuraea rileyi</name>
    <dbReference type="NCBI Taxonomy" id="1649241"/>
    <lineage>
        <taxon>Eukaryota</taxon>
        <taxon>Fungi</taxon>
        <taxon>Dikarya</taxon>
        <taxon>Ascomycota</taxon>
        <taxon>Pezizomycotina</taxon>
        <taxon>Sordariomycetes</taxon>
        <taxon>Hypocreomycetidae</taxon>
        <taxon>Hypocreales</taxon>
        <taxon>Clavicipitaceae</taxon>
        <taxon>Metarhizium</taxon>
    </lineage>
</organism>
<feature type="compositionally biased region" description="Basic and acidic residues" evidence="1">
    <location>
        <begin position="141"/>
        <end position="159"/>
    </location>
</feature>
<accession>A0A166XWJ4</accession>
<comment type="caution">
    <text evidence="2">The sequence shown here is derived from an EMBL/GenBank/DDBJ whole genome shotgun (WGS) entry which is preliminary data.</text>
</comment>
<evidence type="ECO:0000313" key="3">
    <source>
        <dbReference type="Proteomes" id="UP000243498"/>
    </source>
</evidence>
<gene>
    <name evidence="2" type="ORF">NOR_07607</name>
</gene>
<dbReference type="EMBL" id="AZHC01000036">
    <property type="protein sequence ID" value="OAA36262.1"/>
    <property type="molecule type" value="Genomic_DNA"/>
</dbReference>